<feature type="compositionally biased region" description="Gly residues" evidence="2">
    <location>
        <begin position="552"/>
        <end position="571"/>
    </location>
</feature>
<feature type="compositionally biased region" description="Gly residues" evidence="2">
    <location>
        <begin position="589"/>
        <end position="602"/>
    </location>
</feature>
<reference evidence="3" key="1">
    <citation type="submission" date="2022-07" db="EMBL/GenBank/DDBJ databases">
        <title>Draft genome sequence of Zalerion maritima ATCC 34329, a (micro)plastics degrading marine fungus.</title>
        <authorList>
            <person name="Paco A."/>
            <person name="Goncalves M.F.M."/>
            <person name="Rocha-Santos T.A.P."/>
            <person name="Alves A."/>
        </authorList>
    </citation>
    <scope>NUCLEOTIDE SEQUENCE</scope>
    <source>
        <strain evidence="3">ATCC 34329</strain>
    </source>
</reference>
<feature type="region of interest" description="Disordered" evidence="2">
    <location>
        <begin position="1"/>
        <end position="21"/>
    </location>
</feature>
<feature type="coiled-coil region" evidence="1">
    <location>
        <begin position="68"/>
        <end position="126"/>
    </location>
</feature>
<feature type="compositionally biased region" description="Low complexity" evidence="2">
    <location>
        <begin position="603"/>
        <end position="612"/>
    </location>
</feature>
<protein>
    <submittedName>
        <fullName evidence="3">Uncharacterized protein</fullName>
    </submittedName>
</protein>
<keyword evidence="4" id="KW-1185">Reference proteome</keyword>
<organism evidence="3 4">
    <name type="scientific">Zalerion maritima</name>
    <dbReference type="NCBI Taxonomy" id="339359"/>
    <lineage>
        <taxon>Eukaryota</taxon>
        <taxon>Fungi</taxon>
        <taxon>Dikarya</taxon>
        <taxon>Ascomycota</taxon>
        <taxon>Pezizomycotina</taxon>
        <taxon>Sordariomycetes</taxon>
        <taxon>Lulworthiomycetidae</taxon>
        <taxon>Lulworthiales</taxon>
        <taxon>Lulworthiaceae</taxon>
        <taxon>Zalerion</taxon>
    </lineage>
</organism>
<evidence type="ECO:0000256" key="2">
    <source>
        <dbReference type="SAM" id="MobiDB-lite"/>
    </source>
</evidence>
<dbReference type="AlphaFoldDB" id="A0AAD5RNQ6"/>
<accession>A0AAD5RNQ6</accession>
<feature type="compositionally biased region" description="Gly residues" evidence="2">
    <location>
        <begin position="529"/>
        <end position="540"/>
    </location>
</feature>
<comment type="caution">
    <text evidence="3">The sequence shown here is derived from an EMBL/GenBank/DDBJ whole genome shotgun (WGS) entry which is preliminary data.</text>
</comment>
<dbReference type="Proteomes" id="UP001201980">
    <property type="component" value="Unassembled WGS sequence"/>
</dbReference>
<sequence length="612" mass="65125">MSPSTSGSASSSPAPSSIPSGKLVPQLIEVVHQLVSSSSFETLEHVFHENQRLKSENDDHTAAYRATVKELSQAYTNCEELTARTEEQRKQLASLADGQRKQLASLANAQHERDVATGERDSAMRELREIRKFCRKLGDEDLHSCFSKCNNIRKLATDLITCFFARDTNTAIYDRGLLTALENHPYLNGAIPLLASNTHVAREMRVAALTAFFAHSLCTHIFLPFPIFTSPSSTSQANTLSSTYPASPTSPTSPSSTTTTTSPILTNPPSPPTSCPDPTLLAIFDHLYHLSRTNPAHERHLRSTFLSLSSSSSSAQRAALSAAIGRVEEEVTRHARPFLGPADSADSKVRFSRELRRTCEKIAAAWAELQLAEWRVEPGLRVIYDDEDEWVEFSCPSPPNADREATATAAAAAANGNTTTTTTTAVAAAAQQQQPVTDTTQIHAVLFPSFTLILDDEEEEVASPGTVLLKAQHRRAREEQEILLQQMQRQRKQQQEQEQAVTARKTRKERRNSEQAAAAAAATTEGREGSGGGGGGGGRATGAATAAKGRMNGAGGKTNGGGGGKVGGGNANGLAARGSDGKEGYFPSPGGGGSACNGGGGASARDAASSRK</sequence>
<evidence type="ECO:0000313" key="4">
    <source>
        <dbReference type="Proteomes" id="UP001201980"/>
    </source>
</evidence>
<keyword evidence="1" id="KW-0175">Coiled coil</keyword>
<proteinExistence type="predicted"/>
<name>A0AAD5RNQ6_9PEZI</name>
<feature type="region of interest" description="Disordered" evidence="2">
    <location>
        <begin position="486"/>
        <end position="612"/>
    </location>
</feature>
<feature type="region of interest" description="Disordered" evidence="2">
    <location>
        <begin position="238"/>
        <end position="273"/>
    </location>
</feature>
<feature type="compositionally biased region" description="Low complexity" evidence="2">
    <location>
        <begin position="238"/>
        <end position="265"/>
    </location>
</feature>
<evidence type="ECO:0000313" key="3">
    <source>
        <dbReference type="EMBL" id="KAJ2898663.1"/>
    </source>
</evidence>
<evidence type="ECO:0000256" key="1">
    <source>
        <dbReference type="SAM" id="Coils"/>
    </source>
</evidence>
<dbReference type="EMBL" id="JAKWBI020000221">
    <property type="protein sequence ID" value="KAJ2898663.1"/>
    <property type="molecule type" value="Genomic_DNA"/>
</dbReference>
<gene>
    <name evidence="3" type="ORF">MKZ38_003776</name>
</gene>
<feature type="compositionally biased region" description="Low complexity" evidence="2">
    <location>
        <begin position="541"/>
        <end position="551"/>
    </location>
</feature>